<evidence type="ECO:0000259" key="7">
    <source>
        <dbReference type="PROSITE" id="PS51096"/>
    </source>
</evidence>
<dbReference type="InterPro" id="IPR036390">
    <property type="entry name" value="WH_DNA-bd_sf"/>
</dbReference>
<keyword evidence="3" id="KW-0418">Kinase</keyword>
<gene>
    <name evidence="9" type="ORF">JOE21_002752</name>
</gene>
<organism evidence="9 10">
    <name type="scientific">Desmospora profundinema</name>
    <dbReference type="NCBI Taxonomy" id="1571184"/>
    <lineage>
        <taxon>Bacteria</taxon>
        <taxon>Bacillati</taxon>
        <taxon>Bacillota</taxon>
        <taxon>Bacilli</taxon>
        <taxon>Bacillales</taxon>
        <taxon>Thermoactinomycetaceae</taxon>
        <taxon>Desmospora</taxon>
    </lineage>
</organism>
<dbReference type="PANTHER" id="PTHR32071">
    <property type="entry name" value="TRANSCRIPTIONAL REGULATORY PROTEIN"/>
    <property type="match status" value="1"/>
</dbReference>
<dbReference type="Pfam" id="PF00158">
    <property type="entry name" value="Sigma54_activat"/>
    <property type="match status" value="1"/>
</dbReference>
<dbReference type="Gene3D" id="3.40.50.510">
    <property type="entry name" value="Phosphotransferase system, mannose-type IIA component"/>
    <property type="match status" value="1"/>
</dbReference>
<dbReference type="Proteomes" id="UP001185012">
    <property type="component" value="Unassembled WGS sequence"/>
</dbReference>
<dbReference type="PROSITE" id="PS00676">
    <property type="entry name" value="SIGMA54_INTERACT_2"/>
    <property type="match status" value="1"/>
</dbReference>
<dbReference type="CDD" id="cd00009">
    <property type="entry name" value="AAA"/>
    <property type="match status" value="1"/>
</dbReference>
<dbReference type="SUPFAM" id="SSF63520">
    <property type="entry name" value="PTS-regulatory domain, PRD"/>
    <property type="match status" value="2"/>
</dbReference>
<dbReference type="Pfam" id="PF00874">
    <property type="entry name" value="PRD"/>
    <property type="match status" value="2"/>
</dbReference>
<dbReference type="InterPro" id="IPR027417">
    <property type="entry name" value="P-loop_NTPase"/>
</dbReference>
<dbReference type="Gene3D" id="3.40.50.300">
    <property type="entry name" value="P-loop containing nucleotide triphosphate hydrolases"/>
    <property type="match status" value="1"/>
</dbReference>
<dbReference type="Pfam" id="PF03610">
    <property type="entry name" value="EIIA-man"/>
    <property type="match status" value="1"/>
</dbReference>
<dbReference type="InterPro" id="IPR003593">
    <property type="entry name" value="AAA+_ATPase"/>
</dbReference>
<evidence type="ECO:0000256" key="3">
    <source>
        <dbReference type="ARBA" id="ARBA00022777"/>
    </source>
</evidence>
<protein>
    <submittedName>
        <fullName evidence="9">Transcriptional regulatory protein LevR/transcriptional regulator with AAA-type ATPase domain</fullName>
    </submittedName>
</protein>
<reference evidence="9 10" key="1">
    <citation type="submission" date="2023-07" db="EMBL/GenBank/DDBJ databases">
        <title>Genomic Encyclopedia of Type Strains, Phase IV (KMG-IV): sequencing the most valuable type-strain genomes for metagenomic binning, comparative biology and taxonomic classification.</title>
        <authorList>
            <person name="Goeker M."/>
        </authorList>
    </citation>
    <scope>NUCLEOTIDE SEQUENCE [LARGE SCALE GENOMIC DNA]</scope>
    <source>
        <strain evidence="9 10">DSM 45903</strain>
    </source>
</reference>
<sequence length="891" mass="100595">MTVKRIDIVYEKLKACTLENGISAKELADLLQLDRANVSSDLNKLWKAGKVKKSSGRPVLFSVKKPEGQQKTETKLDQLMKENPSMAAAVEQGKAAILYPPRGMHTLIMGETGVGKSMFAKLLHGYGVEVGKLRPDAPFVTFNCADYAHNPQLLLGQLFGVKKGAYTGAVKQKGLIEKADGGILLLDEIHRLPAEGQEMLFTFIDQGVYRRLGETETEQRADVLILCATTEEPESSLLQTFRRRIPMTIRLLPLRERSVKDRSSLVFRFFREEAERLGKEIYVSSNSIRALLYYPCPHNIGQLKTDIQLLCAKAYADLVTMKKEKIQINSSDLPNDIKEGLFIAKRKNDQTMSGHRYTVFHPGGESRMHEPDETDHDNIYENIERKFDELKARGISDDELDVLMEIDIENYFKQYLQGVHRRIHKGDLGKVIDPEVIALSEAIIQTAESRLCKIFPRKVVLGMALHLQTLIHRIKHGKKIVNPQLNKIRSTYKQEFSVAWDSIKMIEERFQLDLPIDEAGFLTMFLVWDDTAIHDADDQVSVMVMMHGSGCATAMAEVTNQLLGTNHVQAIDMPLQREPMEVYNQLKQFVQTNGCNRGMLVLADMGSLLSFGDMLQKELDIPVKVIAAASTPHVLEATRKAMLGYPLDKIYEDVTHLTPFYLNDTLIKNVDGQPDSYAIVTACLTGQGSALAIKKVLENYLRYDSDMIKIIPVNILNPKEMDAVLTEMKKNHRLLCVISNFPVAGDRPSFHVEDVLSLQAVQLIQEMIDTEETYVKMAEALKNHLVNMEPKGLIDNVRQCVGKMEKRLDKKIGSQDLIGVVLHISCMVDRLVTGNSVARHKEKEAWIRGHPVLYHAVKTAMKPLEETYRIAVKDDEICYIMGFFQPCETLS</sequence>
<evidence type="ECO:0000259" key="8">
    <source>
        <dbReference type="PROSITE" id="PS51372"/>
    </source>
</evidence>
<keyword evidence="1" id="KW-0808">Transferase</keyword>
<dbReference type="InterPro" id="IPR036662">
    <property type="entry name" value="PTS_EIIA_man-typ_sf"/>
</dbReference>
<dbReference type="EMBL" id="JAVDQG010000006">
    <property type="protein sequence ID" value="MDR6226742.1"/>
    <property type="molecule type" value="Genomic_DNA"/>
</dbReference>
<evidence type="ECO:0000313" key="9">
    <source>
        <dbReference type="EMBL" id="MDR6226742.1"/>
    </source>
</evidence>
<dbReference type="InterPro" id="IPR004701">
    <property type="entry name" value="PTS_EIIA_man-typ"/>
</dbReference>
<dbReference type="SUPFAM" id="SSF46785">
    <property type="entry name" value="Winged helix' DNA-binding domain"/>
    <property type="match status" value="1"/>
</dbReference>
<feature type="domain" description="PTS EIIA type-4" evidence="7">
    <location>
        <begin position="539"/>
        <end position="670"/>
    </location>
</feature>
<evidence type="ECO:0000256" key="2">
    <source>
        <dbReference type="ARBA" id="ARBA00022741"/>
    </source>
</evidence>
<dbReference type="Gene3D" id="1.10.1790.10">
    <property type="entry name" value="PRD domain"/>
    <property type="match status" value="2"/>
</dbReference>
<feature type="domain" description="Sigma-54 factor interaction" evidence="6">
    <location>
        <begin position="79"/>
        <end position="312"/>
    </location>
</feature>
<evidence type="ECO:0000256" key="1">
    <source>
        <dbReference type="ARBA" id="ARBA00022679"/>
    </source>
</evidence>
<dbReference type="SMART" id="SM00382">
    <property type="entry name" value="AAA"/>
    <property type="match status" value="1"/>
</dbReference>
<evidence type="ECO:0000256" key="5">
    <source>
        <dbReference type="ARBA" id="ARBA00023125"/>
    </source>
</evidence>
<proteinExistence type="predicted"/>
<feature type="domain" description="PRD" evidence="8">
    <location>
        <begin position="788"/>
        <end position="891"/>
    </location>
</feature>
<dbReference type="PANTHER" id="PTHR32071:SF38">
    <property type="entry name" value="PSP OPERON TRANSCRIPTIONAL ACTIVATOR"/>
    <property type="match status" value="1"/>
</dbReference>
<dbReference type="InterPro" id="IPR033887">
    <property type="entry name" value="PTS_IIA_man"/>
</dbReference>
<dbReference type="CDD" id="cd00006">
    <property type="entry name" value="PTS_IIA_man"/>
    <property type="match status" value="1"/>
</dbReference>
<dbReference type="SUPFAM" id="SSF52540">
    <property type="entry name" value="P-loop containing nucleoside triphosphate hydrolases"/>
    <property type="match status" value="1"/>
</dbReference>
<dbReference type="InterPro" id="IPR036634">
    <property type="entry name" value="PRD_sf"/>
</dbReference>
<keyword evidence="5" id="KW-0238">DNA-binding</keyword>
<comment type="caution">
    <text evidence="9">The sequence shown here is derived from an EMBL/GenBank/DDBJ whole genome shotgun (WGS) entry which is preliminary data.</text>
</comment>
<accession>A0ABU1IPL7</accession>
<dbReference type="InterPro" id="IPR002078">
    <property type="entry name" value="Sigma_54_int"/>
</dbReference>
<dbReference type="PROSITE" id="PS51372">
    <property type="entry name" value="PRD_2"/>
    <property type="match status" value="2"/>
</dbReference>
<dbReference type="PROSITE" id="PS51096">
    <property type="entry name" value="PTS_EIIA_TYPE_4"/>
    <property type="match status" value="1"/>
</dbReference>
<dbReference type="PROSITE" id="PS50045">
    <property type="entry name" value="SIGMA54_INTERACT_4"/>
    <property type="match status" value="1"/>
</dbReference>
<keyword evidence="4" id="KW-0067">ATP-binding</keyword>
<dbReference type="InterPro" id="IPR025943">
    <property type="entry name" value="Sigma_54_int_dom_ATP-bd_2"/>
</dbReference>
<evidence type="ECO:0000256" key="4">
    <source>
        <dbReference type="ARBA" id="ARBA00022840"/>
    </source>
</evidence>
<keyword evidence="10" id="KW-1185">Reference proteome</keyword>
<evidence type="ECO:0000313" key="10">
    <source>
        <dbReference type="Proteomes" id="UP001185012"/>
    </source>
</evidence>
<evidence type="ECO:0000259" key="6">
    <source>
        <dbReference type="PROSITE" id="PS50045"/>
    </source>
</evidence>
<keyword evidence="2" id="KW-0547">Nucleotide-binding</keyword>
<dbReference type="SUPFAM" id="SSF53062">
    <property type="entry name" value="PTS system fructose IIA component-like"/>
    <property type="match status" value="1"/>
</dbReference>
<feature type="domain" description="PRD" evidence="8">
    <location>
        <begin position="431"/>
        <end position="536"/>
    </location>
</feature>
<name>A0ABU1IPL7_9BACL</name>
<dbReference type="InterPro" id="IPR011608">
    <property type="entry name" value="PRD"/>
</dbReference>